<sequence>MIVQISDVQSHVKHIRSSSSSTVKERHGTKSILRMSADCDPIPRDDFPQSYETHKPQFESRNEESNPRYETICYARGLLHEDRGDRTKDEERTTKDGHRWRLRMRYGCPVWTVVKNRTMVKRRLGQRLAHEGALGKVPASASNIDLRLSA</sequence>
<organism evidence="2 3">
    <name type="scientific">Marchantia polymorpha</name>
    <name type="common">Common liverwort</name>
    <name type="synonym">Marchantia aquatica</name>
    <dbReference type="NCBI Taxonomy" id="3197"/>
    <lineage>
        <taxon>Eukaryota</taxon>
        <taxon>Viridiplantae</taxon>
        <taxon>Streptophyta</taxon>
        <taxon>Embryophyta</taxon>
        <taxon>Marchantiophyta</taxon>
        <taxon>Marchantiopsida</taxon>
        <taxon>Marchantiidae</taxon>
        <taxon>Marchantiales</taxon>
        <taxon>Marchantiaceae</taxon>
        <taxon>Marchantia</taxon>
    </lineage>
</organism>
<dbReference type="Gramene" id="Mp7g16520.1">
    <property type="protein sequence ID" value="Mp7g16520.1.cds1"/>
    <property type="gene ID" value="Mp7g16520"/>
</dbReference>
<gene>
    <name evidence="2" type="ORF">MARPO_0123s0034</name>
</gene>
<protein>
    <submittedName>
        <fullName evidence="2">Uncharacterized protein</fullName>
    </submittedName>
</protein>
<feature type="region of interest" description="Disordered" evidence="1">
    <location>
        <begin position="1"/>
        <end position="66"/>
    </location>
</feature>
<dbReference type="EMBL" id="KZ772795">
    <property type="protein sequence ID" value="PTQ30547.1"/>
    <property type="molecule type" value="Genomic_DNA"/>
</dbReference>
<keyword evidence="3" id="KW-1185">Reference proteome</keyword>
<dbReference type="AlphaFoldDB" id="A0A2R6W9M3"/>
<evidence type="ECO:0000256" key="1">
    <source>
        <dbReference type="SAM" id="MobiDB-lite"/>
    </source>
</evidence>
<feature type="compositionally biased region" description="Basic and acidic residues" evidence="1">
    <location>
        <begin position="41"/>
        <end position="66"/>
    </location>
</feature>
<evidence type="ECO:0000313" key="3">
    <source>
        <dbReference type="Proteomes" id="UP000244005"/>
    </source>
</evidence>
<evidence type="ECO:0000313" key="2">
    <source>
        <dbReference type="EMBL" id="PTQ30547.1"/>
    </source>
</evidence>
<reference evidence="3" key="1">
    <citation type="journal article" date="2017" name="Cell">
        <title>Insights into land plant evolution garnered from the Marchantia polymorpha genome.</title>
        <authorList>
            <person name="Bowman J.L."/>
            <person name="Kohchi T."/>
            <person name="Yamato K.T."/>
            <person name="Jenkins J."/>
            <person name="Shu S."/>
            <person name="Ishizaki K."/>
            <person name="Yamaoka S."/>
            <person name="Nishihama R."/>
            <person name="Nakamura Y."/>
            <person name="Berger F."/>
            <person name="Adam C."/>
            <person name="Aki S.S."/>
            <person name="Althoff F."/>
            <person name="Araki T."/>
            <person name="Arteaga-Vazquez M.A."/>
            <person name="Balasubrmanian S."/>
            <person name="Barry K."/>
            <person name="Bauer D."/>
            <person name="Boehm C.R."/>
            <person name="Briginshaw L."/>
            <person name="Caballero-Perez J."/>
            <person name="Catarino B."/>
            <person name="Chen F."/>
            <person name="Chiyoda S."/>
            <person name="Chovatia M."/>
            <person name="Davies K.M."/>
            <person name="Delmans M."/>
            <person name="Demura T."/>
            <person name="Dierschke T."/>
            <person name="Dolan L."/>
            <person name="Dorantes-Acosta A.E."/>
            <person name="Eklund D.M."/>
            <person name="Florent S.N."/>
            <person name="Flores-Sandoval E."/>
            <person name="Fujiyama A."/>
            <person name="Fukuzawa H."/>
            <person name="Galik B."/>
            <person name="Grimanelli D."/>
            <person name="Grimwood J."/>
            <person name="Grossniklaus U."/>
            <person name="Hamada T."/>
            <person name="Haseloff J."/>
            <person name="Hetherington A.J."/>
            <person name="Higo A."/>
            <person name="Hirakawa Y."/>
            <person name="Hundley H.N."/>
            <person name="Ikeda Y."/>
            <person name="Inoue K."/>
            <person name="Inoue S.I."/>
            <person name="Ishida S."/>
            <person name="Jia Q."/>
            <person name="Kakita M."/>
            <person name="Kanazawa T."/>
            <person name="Kawai Y."/>
            <person name="Kawashima T."/>
            <person name="Kennedy M."/>
            <person name="Kinose K."/>
            <person name="Kinoshita T."/>
            <person name="Kohara Y."/>
            <person name="Koide E."/>
            <person name="Komatsu K."/>
            <person name="Kopischke S."/>
            <person name="Kubo M."/>
            <person name="Kyozuka J."/>
            <person name="Lagercrantz U."/>
            <person name="Lin S.S."/>
            <person name="Lindquist E."/>
            <person name="Lipzen A.M."/>
            <person name="Lu C.W."/>
            <person name="De Luna E."/>
            <person name="Martienssen R.A."/>
            <person name="Minamino N."/>
            <person name="Mizutani M."/>
            <person name="Mizutani M."/>
            <person name="Mochizuki N."/>
            <person name="Monte I."/>
            <person name="Mosher R."/>
            <person name="Nagasaki H."/>
            <person name="Nakagami H."/>
            <person name="Naramoto S."/>
            <person name="Nishitani K."/>
            <person name="Ohtani M."/>
            <person name="Okamoto T."/>
            <person name="Okumura M."/>
            <person name="Phillips J."/>
            <person name="Pollak B."/>
            <person name="Reinders A."/>
            <person name="Rovekamp M."/>
            <person name="Sano R."/>
            <person name="Sawa S."/>
            <person name="Schmid M.W."/>
            <person name="Shirakawa M."/>
            <person name="Solano R."/>
            <person name="Spunde A."/>
            <person name="Suetsugu N."/>
            <person name="Sugano S."/>
            <person name="Sugiyama A."/>
            <person name="Sun R."/>
            <person name="Suzuki Y."/>
            <person name="Takenaka M."/>
            <person name="Takezawa D."/>
            <person name="Tomogane H."/>
            <person name="Tsuzuki M."/>
            <person name="Ueda T."/>
            <person name="Umeda M."/>
            <person name="Ward J.M."/>
            <person name="Watanabe Y."/>
            <person name="Yazaki K."/>
            <person name="Yokoyama R."/>
            <person name="Yoshitake Y."/>
            <person name="Yotsui I."/>
            <person name="Zachgo S."/>
            <person name="Schmutz J."/>
        </authorList>
    </citation>
    <scope>NUCLEOTIDE SEQUENCE [LARGE SCALE GENOMIC DNA]</scope>
    <source>
        <strain evidence="3">Tak-1</strain>
    </source>
</reference>
<accession>A0A2R6W9M3</accession>
<proteinExistence type="predicted"/>
<name>A0A2R6W9M3_MARPO</name>
<dbReference type="Proteomes" id="UP000244005">
    <property type="component" value="Unassembled WGS sequence"/>
</dbReference>